<accession>A0AAV0B6M1</accession>
<evidence type="ECO:0000313" key="1">
    <source>
        <dbReference type="EMBL" id="CAH7681102.1"/>
    </source>
</evidence>
<protein>
    <submittedName>
        <fullName evidence="1">Uncharacterized protein</fullName>
    </submittedName>
</protein>
<comment type="caution">
    <text evidence="1">The sequence shown here is derived from an EMBL/GenBank/DDBJ whole genome shotgun (WGS) entry which is preliminary data.</text>
</comment>
<name>A0AAV0B6M1_PHAPC</name>
<evidence type="ECO:0000313" key="2">
    <source>
        <dbReference type="Proteomes" id="UP001153365"/>
    </source>
</evidence>
<dbReference type="SUPFAM" id="SSF82282">
    <property type="entry name" value="Homocysteine S-methyltransferase"/>
    <property type="match status" value="1"/>
</dbReference>
<reference evidence="1" key="1">
    <citation type="submission" date="2022-06" db="EMBL/GenBank/DDBJ databases">
        <authorList>
            <consortium name="SYNGENTA / RWTH Aachen University"/>
        </authorList>
    </citation>
    <scope>NUCLEOTIDE SEQUENCE</scope>
</reference>
<dbReference type="EMBL" id="CALTRL010003402">
    <property type="protein sequence ID" value="CAH7681102.1"/>
    <property type="molecule type" value="Genomic_DNA"/>
</dbReference>
<dbReference type="Proteomes" id="UP001153365">
    <property type="component" value="Unassembled WGS sequence"/>
</dbReference>
<dbReference type="InterPro" id="IPR036589">
    <property type="entry name" value="HCY_dom_sf"/>
</dbReference>
<gene>
    <name evidence="1" type="ORF">PPACK8108_LOCUS13651</name>
</gene>
<proteinExistence type="predicted"/>
<dbReference type="AlphaFoldDB" id="A0AAV0B6M1"/>
<organism evidence="1 2">
    <name type="scientific">Phakopsora pachyrhizi</name>
    <name type="common">Asian soybean rust disease fungus</name>
    <dbReference type="NCBI Taxonomy" id="170000"/>
    <lineage>
        <taxon>Eukaryota</taxon>
        <taxon>Fungi</taxon>
        <taxon>Dikarya</taxon>
        <taxon>Basidiomycota</taxon>
        <taxon>Pucciniomycotina</taxon>
        <taxon>Pucciniomycetes</taxon>
        <taxon>Pucciniales</taxon>
        <taxon>Phakopsoraceae</taxon>
        <taxon>Phakopsora</taxon>
    </lineage>
</organism>
<dbReference type="Gene3D" id="3.20.20.330">
    <property type="entry name" value="Homocysteine-binding-like domain"/>
    <property type="match status" value="1"/>
</dbReference>
<keyword evidence="2" id="KW-1185">Reference proteome</keyword>
<sequence length="164" mass="19470">MKMKRRRKSCFQHKDGEKVLLDLYQCWIEAGSQLILTTTYPSTIKKFFNFFKSTASKRRNTSEDSIINNAAKELMIEKRIFDRACDCFNRLVELPYELIKSGKNSGKDVRLGLSIGRLSSTFKPISKEYSLFRFEDYSAPFYNNHTRELNREALEEFYLDWLRF</sequence>